<feature type="region of interest" description="Disordered" evidence="1">
    <location>
        <begin position="185"/>
        <end position="212"/>
    </location>
</feature>
<evidence type="ECO:0000313" key="3">
    <source>
        <dbReference type="Proteomes" id="UP000683360"/>
    </source>
</evidence>
<name>A0A8S3S7K7_MYTED</name>
<feature type="compositionally biased region" description="Basic residues" evidence="1">
    <location>
        <begin position="86"/>
        <end position="101"/>
    </location>
</feature>
<evidence type="ECO:0000256" key="1">
    <source>
        <dbReference type="SAM" id="MobiDB-lite"/>
    </source>
</evidence>
<evidence type="ECO:0000313" key="2">
    <source>
        <dbReference type="EMBL" id="CAG2216306.1"/>
    </source>
</evidence>
<dbReference type="OrthoDB" id="6159075at2759"/>
<proteinExistence type="predicted"/>
<organism evidence="2 3">
    <name type="scientific">Mytilus edulis</name>
    <name type="common">Blue mussel</name>
    <dbReference type="NCBI Taxonomy" id="6550"/>
    <lineage>
        <taxon>Eukaryota</taxon>
        <taxon>Metazoa</taxon>
        <taxon>Spiralia</taxon>
        <taxon>Lophotrochozoa</taxon>
        <taxon>Mollusca</taxon>
        <taxon>Bivalvia</taxon>
        <taxon>Autobranchia</taxon>
        <taxon>Pteriomorphia</taxon>
        <taxon>Mytilida</taxon>
        <taxon>Mytiloidea</taxon>
        <taxon>Mytilidae</taxon>
        <taxon>Mytilinae</taxon>
        <taxon>Mytilus</taxon>
    </lineage>
</organism>
<dbReference type="Proteomes" id="UP000683360">
    <property type="component" value="Unassembled WGS sequence"/>
</dbReference>
<keyword evidence="3" id="KW-1185">Reference proteome</keyword>
<accession>A0A8S3S7K7</accession>
<feature type="region of interest" description="Disordered" evidence="1">
    <location>
        <begin position="133"/>
        <end position="152"/>
    </location>
</feature>
<protein>
    <submittedName>
        <fullName evidence="2">Uncharacterized protein</fullName>
    </submittedName>
</protein>
<feature type="compositionally biased region" description="Basic and acidic residues" evidence="1">
    <location>
        <begin position="203"/>
        <end position="212"/>
    </location>
</feature>
<comment type="caution">
    <text evidence="2">The sequence shown here is derived from an EMBL/GenBank/DDBJ whole genome shotgun (WGS) entry which is preliminary data.</text>
</comment>
<gene>
    <name evidence="2" type="ORF">MEDL_30044</name>
</gene>
<dbReference type="EMBL" id="CAJPWZ010001478">
    <property type="protein sequence ID" value="CAG2216306.1"/>
    <property type="molecule type" value="Genomic_DNA"/>
</dbReference>
<feature type="region of interest" description="Disordered" evidence="1">
    <location>
        <begin position="75"/>
        <end position="109"/>
    </location>
</feature>
<reference evidence="2" key="1">
    <citation type="submission" date="2021-03" db="EMBL/GenBank/DDBJ databases">
        <authorList>
            <person name="Bekaert M."/>
        </authorList>
    </citation>
    <scope>NUCLEOTIDE SEQUENCE</scope>
</reference>
<sequence>MKRRMEIHNKDHLQCPSCPSKFADTWNLNDHKNLENIETSVHDSITPFEAMFVRKPTIPNEMMHGVTSNSENIQISSDDVAGGNQLKKKTGRIGKKEHQRSKNNYDRRRNVMTNSHDKFSVESENIAGISFSTSSDLNKNNSEIKETTSTDDEEITCRQGKFLSFSEETTMQIFDIDISDVCLSDDDEDDHSTDNKKNRRKGTREVTKETKV</sequence>
<dbReference type="AlphaFoldDB" id="A0A8S3S7K7"/>